<dbReference type="Gene3D" id="2.60.40.1820">
    <property type="match status" value="1"/>
</dbReference>
<dbReference type="Pfam" id="PF03168">
    <property type="entry name" value="LEA_2"/>
    <property type="match status" value="1"/>
</dbReference>
<organism evidence="2 3">
    <name type="scientific">Roseateles koreensis</name>
    <dbReference type="NCBI Taxonomy" id="2987526"/>
    <lineage>
        <taxon>Bacteria</taxon>
        <taxon>Pseudomonadati</taxon>
        <taxon>Pseudomonadota</taxon>
        <taxon>Betaproteobacteria</taxon>
        <taxon>Burkholderiales</taxon>
        <taxon>Sphaerotilaceae</taxon>
        <taxon>Roseateles</taxon>
    </lineage>
</organism>
<evidence type="ECO:0000313" key="3">
    <source>
        <dbReference type="Proteomes" id="UP001219862"/>
    </source>
</evidence>
<comment type="caution">
    <text evidence="2">The sequence shown here is derived from an EMBL/GenBank/DDBJ whole genome shotgun (WGS) entry which is preliminary data.</text>
</comment>
<reference evidence="2 3" key="1">
    <citation type="submission" date="2022-10" db="EMBL/GenBank/DDBJ databases">
        <title>paucibacter sp. hw8 Genome sequencing.</title>
        <authorList>
            <person name="Park S."/>
        </authorList>
    </citation>
    <scope>NUCLEOTIDE SEQUENCE [LARGE SCALE GENOMIC DNA]</scope>
    <source>
        <strain evidence="3">hw8</strain>
    </source>
</reference>
<evidence type="ECO:0000313" key="2">
    <source>
        <dbReference type="EMBL" id="MDC8786496.1"/>
    </source>
</evidence>
<sequence length="160" mass="17233">MNTAHHLTRRRLLGHTLAPAALLWLSGCATLNSRDPLRVNVVGVEPMAGEGLELRLLVKLRVQNPNDLPIEFDGAAIDLELNGKSFASGVSNQKGEVPRYGETLLNLPLTISAFAAVRQAMSFNDVAEQGELPYMLTGKLAGGLFGTVRFSSKGLLKLPK</sequence>
<gene>
    <name evidence="2" type="ORF">PRZ01_15000</name>
</gene>
<protein>
    <submittedName>
        <fullName evidence="2">LEA type 2 family protein</fullName>
    </submittedName>
</protein>
<dbReference type="SUPFAM" id="SSF117070">
    <property type="entry name" value="LEA14-like"/>
    <property type="match status" value="1"/>
</dbReference>
<accession>A0ABT5KUL0</accession>
<name>A0ABT5KUL0_9BURK</name>
<dbReference type="Proteomes" id="UP001219862">
    <property type="component" value="Unassembled WGS sequence"/>
</dbReference>
<dbReference type="InterPro" id="IPR004864">
    <property type="entry name" value="LEA_2"/>
</dbReference>
<dbReference type="RefSeq" id="WP_273597606.1">
    <property type="nucleotide sequence ID" value="NZ_JAQQXS010000013.1"/>
</dbReference>
<dbReference type="EMBL" id="JAQQXS010000013">
    <property type="protein sequence ID" value="MDC8786496.1"/>
    <property type="molecule type" value="Genomic_DNA"/>
</dbReference>
<evidence type="ECO:0000259" key="1">
    <source>
        <dbReference type="SMART" id="SM00769"/>
    </source>
</evidence>
<keyword evidence="3" id="KW-1185">Reference proteome</keyword>
<proteinExistence type="predicted"/>
<dbReference type="SMART" id="SM00769">
    <property type="entry name" value="WHy"/>
    <property type="match status" value="1"/>
</dbReference>
<dbReference type="InterPro" id="IPR013990">
    <property type="entry name" value="WHy-dom"/>
</dbReference>
<feature type="domain" description="Water stress and hypersensitive response" evidence="1">
    <location>
        <begin position="39"/>
        <end position="159"/>
    </location>
</feature>